<dbReference type="RefSeq" id="WP_119850032.1">
    <property type="nucleotide sequence ID" value="NZ_CP032412.1"/>
</dbReference>
<sequence>MSKFNLFRKIVLFIFLMLIPIVGLYFYSNQTTTNVLSKELSQSNTNQLVFFQNQVNTNIDILASWPNLLLHDPDISSFRDIYLQDKYLNLDAINLVKQIQTKLSIQESSSNWRSHLAIYSPSLGRVVTESDAGFYSPEELAEDVKPGWQVTPYYEGSDRRFLFVWYSVAPYSTQHHTRKSNTVIKVEFDSTNIQDMLDRFKSDGRSDPFYYKPDSGVIYNRTADQELINHMMAELGREPLEDVENRVTEVEGKTYSVSIVLSETTGWYLIDYIPLSDIMKTIHTSNRLFYISIAALLLMSCLAAYLLYSQVQVPIKQLVYVFRRLQAGDYGVRMKVAGRNEFSFLATRFNSMVEQIQELFEHVYMEKIHVREAKLKQLQSQINPHFFYNCFSFITSMAKLRKYEAVVAMSHSLSRYFRYTTRQERELVPLPDEMEFVTHYLEIQQMRMRRLQYHLDLTEEAEGMEIPPLVIQPLVENAVLHGIEPHSGDGEIRVTFRIVNGLACIQVDDNGIGMNGQKLAELEARLNRPMDQEMGCGVWNVHQRMRLRYGEEAGLRFAASPQGGVRAVLYWPLPERLGIINQSQGRGHRVDEYLIG</sequence>
<dbReference type="Gene3D" id="6.10.340.10">
    <property type="match status" value="1"/>
</dbReference>
<keyword evidence="4" id="KW-0808">Transferase</keyword>
<feature type="transmembrane region" description="Helical" evidence="7">
    <location>
        <begin position="6"/>
        <end position="27"/>
    </location>
</feature>
<protein>
    <submittedName>
        <fullName evidence="9">Sensor histidine kinase</fullName>
    </submittedName>
</protein>
<gene>
    <name evidence="9" type="ORF">D5F53_25445</name>
</gene>
<dbReference type="InterPro" id="IPR050640">
    <property type="entry name" value="Bact_2-comp_sensor_kinase"/>
</dbReference>
<keyword evidence="10" id="KW-1185">Reference proteome</keyword>
<keyword evidence="7" id="KW-0812">Transmembrane</keyword>
<evidence type="ECO:0000256" key="3">
    <source>
        <dbReference type="ARBA" id="ARBA00022553"/>
    </source>
</evidence>
<evidence type="ECO:0000256" key="5">
    <source>
        <dbReference type="ARBA" id="ARBA00022777"/>
    </source>
</evidence>
<dbReference type="Proteomes" id="UP000266552">
    <property type="component" value="Chromosome"/>
</dbReference>
<evidence type="ECO:0000313" key="10">
    <source>
        <dbReference type="Proteomes" id="UP000266552"/>
    </source>
</evidence>
<dbReference type="CDD" id="cd06225">
    <property type="entry name" value="HAMP"/>
    <property type="match status" value="1"/>
</dbReference>
<comment type="subcellular location">
    <subcellularLocation>
        <location evidence="1">Cell membrane</location>
        <topology evidence="1">Multi-pass membrane protein</topology>
    </subcellularLocation>
</comment>
<keyword evidence="2" id="KW-1003">Cell membrane</keyword>
<name>A0A385TSM6_PAELA</name>
<dbReference type="GO" id="GO:0000155">
    <property type="term" value="F:phosphorelay sensor kinase activity"/>
    <property type="evidence" value="ECO:0007669"/>
    <property type="project" value="InterPro"/>
</dbReference>
<keyword evidence="5 9" id="KW-0418">Kinase</keyword>
<dbReference type="InterPro" id="IPR010559">
    <property type="entry name" value="Sig_transdc_His_kin_internal"/>
</dbReference>
<evidence type="ECO:0000256" key="6">
    <source>
        <dbReference type="ARBA" id="ARBA00023136"/>
    </source>
</evidence>
<dbReference type="InterPro" id="IPR003594">
    <property type="entry name" value="HATPase_dom"/>
</dbReference>
<dbReference type="PANTHER" id="PTHR34220">
    <property type="entry name" value="SENSOR HISTIDINE KINASE YPDA"/>
    <property type="match status" value="1"/>
</dbReference>
<evidence type="ECO:0000259" key="8">
    <source>
        <dbReference type="PROSITE" id="PS50885"/>
    </source>
</evidence>
<dbReference type="SUPFAM" id="SSF158472">
    <property type="entry name" value="HAMP domain-like"/>
    <property type="match status" value="1"/>
</dbReference>
<dbReference type="KEGG" id="plw:D5F53_25445"/>
<dbReference type="InterPro" id="IPR036890">
    <property type="entry name" value="HATPase_C_sf"/>
</dbReference>
<dbReference type="SUPFAM" id="SSF55874">
    <property type="entry name" value="ATPase domain of HSP90 chaperone/DNA topoisomerase II/histidine kinase"/>
    <property type="match status" value="1"/>
</dbReference>
<proteinExistence type="predicted"/>
<organism evidence="9 10">
    <name type="scientific">Paenibacillus lautus</name>
    <name type="common">Bacillus lautus</name>
    <dbReference type="NCBI Taxonomy" id="1401"/>
    <lineage>
        <taxon>Bacteria</taxon>
        <taxon>Bacillati</taxon>
        <taxon>Bacillota</taxon>
        <taxon>Bacilli</taxon>
        <taxon>Bacillales</taxon>
        <taxon>Paenibacillaceae</taxon>
        <taxon>Paenibacillus</taxon>
    </lineage>
</organism>
<dbReference type="Pfam" id="PF02518">
    <property type="entry name" value="HATPase_c"/>
    <property type="match status" value="1"/>
</dbReference>
<accession>A0A385TSM6</accession>
<keyword evidence="7" id="KW-1133">Transmembrane helix</keyword>
<dbReference type="EMBL" id="CP032412">
    <property type="protein sequence ID" value="AYB46441.1"/>
    <property type="molecule type" value="Genomic_DNA"/>
</dbReference>
<dbReference type="Pfam" id="PF00672">
    <property type="entry name" value="HAMP"/>
    <property type="match status" value="1"/>
</dbReference>
<dbReference type="Gene3D" id="3.30.565.10">
    <property type="entry name" value="Histidine kinase-like ATPase, C-terminal domain"/>
    <property type="match status" value="1"/>
</dbReference>
<dbReference type="PROSITE" id="PS50885">
    <property type="entry name" value="HAMP"/>
    <property type="match status" value="1"/>
</dbReference>
<evidence type="ECO:0000256" key="7">
    <source>
        <dbReference type="SAM" id="Phobius"/>
    </source>
</evidence>
<keyword evidence="3" id="KW-0597">Phosphoprotein</keyword>
<feature type="domain" description="HAMP" evidence="8">
    <location>
        <begin position="309"/>
        <end position="361"/>
    </location>
</feature>
<feature type="transmembrane region" description="Helical" evidence="7">
    <location>
        <begin position="288"/>
        <end position="308"/>
    </location>
</feature>
<evidence type="ECO:0000256" key="2">
    <source>
        <dbReference type="ARBA" id="ARBA00022475"/>
    </source>
</evidence>
<evidence type="ECO:0000313" key="9">
    <source>
        <dbReference type="EMBL" id="AYB46441.1"/>
    </source>
</evidence>
<evidence type="ECO:0000256" key="1">
    <source>
        <dbReference type="ARBA" id="ARBA00004651"/>
    </source>
</evidence>
<keyword evidence="6 7" id="KW-0472">Membrane</keyword>
<dbReference type="GO" id="GO:0005886">
    <property type="term" value="C:plasma membrane"/>
    <property type="evidence" value="ECO:0007669"/>
    <property type="project" value="UniProtKB-SubCell"/>
</dbReference>
<dbReference type="InterPro" id="IPR003660">
    <property type="entry name" value="HAMP_dom"/>
</dbReference>
<dbReference type="AlphaFoldDB" id="A0A385TSM6"/>
<dbReference type="Pfam" id="PF06580">
    <property type="entry name" value="His_kinase"/>
    <property type="match status" value="1"/>
</dbReference>
<evidence type="ECO:0000256" key="4">
    <source>
        <dbReference type="ARBA" id="ARBA00022679"/>
    </source>
</evidence>
<dbReference type="PANTHER" id="PTHR34220:SF7">
    <property type="entry name" value="SENSOR HISTIDINE KINASE YPDA"/>
    <property type="match status" value="1"/>
</dbReference>
<reference evidence="9 10" key="1">
    <citation type="submission" date="2018-09" db="EMBL/GenBank/DDBJ databases">
        <title>Genome Sequence of Paenibacillus lautus Strain E7593-69, Azo Dye-Degrading Bacteria, Isolated from Commercial Tattoo Inks.</title>
        <authorList>
            <person name="Nho S.W."/>
            <person name="Kim S.-J."/>
            <person name="Kweon O."/>
            <person name="Cerniglia C.E."/>
        </authorList>
    </citation>
    <scope>NUCLEOTIDE SEQUENCE [LARGE SCALE GENOMIC DNA]</scope>
    <source>
        <strain evidence="9 10">E7593-69</strain>
    </source>
</reference>
<dbReference type="SMART" id="SM00304">
    <property type="entry name" value="HAMP"/>
    <property type="match status" value="1"/>
</dbReference>